<dbReference type="Proteomes" id="UP000288490">
    <property type="component" value="Unassembled WGS sequence"/>
</dbReference>
<comment type="caution">
    <text evidence="1">The sequence shown here is derived from an EMBL/GenBank/DDBJ whole genome shotgun (WGS) entry which is preliminary data.</text>
</comment>
<proteinExistence type="predicted"/>
<gene>
    <name evidence="1" type="ORF">CBF36_00275</name>
</gene>
<dbReference type="InterPro" id="IPR014924">
    <property type="entry name" value="DUF1803"/>
</dbReference>
<evidence type="ECO:0000313" key="2">
    <source>
        <dbReference type="Proteomes" id="UP000288490"/>
    </source>
</evidence>
<dbReference type="OrthoDB" id="2200258at2"/>
<sequence>MYQFITLQTEQTYRSLMQDKAFQQVVNFMIEQGESVTLRDIKRALPNVEEIEVIIEIWISAGLITRHHGRYELVGNVISEEKQEELKQTYQSFFLPCVEKLKAECNQLALSTKERALYFLYALHQKIQGNITLGQYMEDTPVLAEIKQLPVYFQQLTGKKTEWLSFESLTNLAECVSLPSFFYEETYRENTKSPQFLALEKQLGDVNESYFLTYVERKLRRIEKGRIISSDTPDIFLASLVTLGYLTIEEHHYKLNVLSVEEHVLEVIHQELDSIIERFDETFNRSWEIMAIYSFLDVMDLAGTLEYYPTLFGFKPL</sequence>
<name>A0A429ZR66_9ENTE</name>
<evidence type="ECO:0000313" key="1">
    <source>
        <dbReference type="EMBL" id="RST96202.1"/>
    </source>
</evidence>
<organism evidence="1 2">
    <name type="scientific">Vagococcus bubulae</name>
    <dbReference type="NCBI Taxonomy" id="1977868"/>
    <lineage>
        <taxon>Bacteria</taxon>
        <taxon>Bacillati</taxon>
        <taxon>Bacillota</taxon>
        <taxon>Bacilli</taxon>
        <taxon>Lactobacillales</taxon>
        <taxon>Enterococcaceae</taxon>
        <taxon>Vagococcus</taxon>
    </lineage>
</organism>
<dbReference type="RefSeq" id="WP_125955579.1">
    <property type="nucleotide sequence ID" value="NZ_JAQEJV010000001.1"/>
</dbReference>
<protein>
    <recommendedName>
        <fullName evidence="3">DUF1803 domain-containing protein</fullName>
    </recommendedName>
</protein>
<dbReference type="Pfam" id="PF08820">
    <property type="entry name" value="DUF1803"/>
    <property type="match status" value="1"/>
</dbReference>
<evidence type="ECO:0008006" key="3">
    <source>
        <dbReference type="Google" id="ProtNLM"/>
    </source>
</evidence>
<keyword evidence="2" id="KW-1185">Reference proteome</keyword>
<dbReference type="EMBL" id="NGJT01000001">
    <property type="protein sequence ID" value="RST96202.1"/>
    <property type="molecule type" value="Genomic_DNA"/>
</dbReference>
<accession>A0A429ZR66</accession>
<reference evidence="1 2" key="1">
    <citation type="submission" date="2017-05" db="EMBL/GenBank/DDBJ databases">
        <title>Vagococcus spp. assemblies.</title>
        <authorList>
            <person name="Gulvik C.A."/>
        </authorList>
    </citation>
    <scope>NUCLEOTIDE SEQUENCE [LARGE SCALE GENOMIC DNA]</scope>
    <source>
        <strain evidence="1 2">SS1994</strain>
    </source>
</reference>
<dbReference type="AlphaFoldDB" id="A0A429ZR66"/>